<comment type="caution">
    <text evidence="2">The sequence shown here is derived from an EMBL/GenBank/DDBJ whole genome shotgun (WGS) entry which is preliminary data.</text>
</comment>
<dbReference type="PIRSF" id="PIRSF032162">
    <property type="entry name" value="UCP032162_imp"/>
    <property type="match status" value="1"/>
</dbReference>
<dbReference type="EMBL" id="QAYG01000001">
    <property type="protein sequence ID" value="PTW63248.1"/>
    <property type="molecule type" value="Genomic_DNA"/>
</dbReference>
<sequence>MLVLVGISFTAGLFCIAIGAWPVFGFFGLDVALVWFAFRQNYRDARAFEEIHVSIEEVVLRKVSSRGEVQLYRFNPAWVRIEVTRIEDEGVTGLRLRSHGRAVAVGEFLNPADREDFSRALGSAFASARRGGPAAGSA</sequence>
<proteinExistence type="predicted"/>
<dbReference type="InterPro" id="IPR016990">
    <property type="entry name" value="UCP032162_TM"/>
</dbReference>
<evidence type="ECO:0000313" key="3">
    <source>
        <dbReference type="Proteomes" id="UP000244081"/>
    </source>
</evidence>
<dbReference type="InterPro" id="IPR019253">
    <property type="entry name" value="DUF2244_TM"/>
</dbReference>
<name>A0A2T5VHP8_9HYPH</name>
<protein>
    <submittedName>
        <fullName evidence="2">Putative membrane protein</fullName>
    </submittedName>
</protein>
<keyword evidence="3" id="KW-1185">Reference proteome</keyword>
<feature type="transmembrane region" description="Helical" evidence="1">
    <location>
        <begin position="6"/>
        <end position="38"/>
    </location>
</feature>
<keyword evidence="1" id="KW-0812">Transmembrane</keyword>
<keyword evidence="1" id="KW-1133">Transmembrane helix</keyword>
<dbReference type="Proteomes" id="UP000244081">
    <property type="component" value="Unassembled WGS sequence"/>
</dbReference>
<reference evidence="2 3" key="1">
    <citation type="submission" date="2018-04" db="EMBL/GenBank/DDBJ databases">
        <title>Genomic Encyclopedia of Archaeal and Bacterial Type Strains, Phase II (KMG-II): from individual species to whole genera.</title>
        <authorList>
            <person name="Goeker M."/>
        </authorList>
    </citation>
    <scope>NUCLEOTIDE SEQUENCE [LARGE SCALE GENOMIC DNA]</scope>
    <source>
        <strain evidence="2 3">DSM 23382</strain>
    </source>
</reference>
<evidence type="ECO:0000256" key="1">
    <source>
        <dbReference type="SAM" id="Phobius"/>
    </source>
</evidence>
<accession>A0A2T5VHP8</accession>
<dbReference type="Pfam" id="PF10003">
    <property type="entry name" value="DUF2244"/>
    <property type="match status" value="1"/>
</dbReference>
<evidence type="ECO:0000313" key="2">
    <source>
        <dbReference type="EMBL" id="PTW63248.1"/>
    </source>
</evidence>
<organism evidence="2 3">
    <name type="scientific">Breoghania corrubedonensis</name>
    <dbReference type="NCBI Taxonomy" id="665038"/>
    <lineage>
        <taxon>Bacteria</taxon>
        <taxon>Pseudomonadati</taxon>
        <taxon>Pseudomonadota</taxon>
        <taxon>Alphaproteobacteria</taxon>
        <taxon>Hyphomicrobiales</taxon>
        <taxon>Stappiaceae</taxon>
        <taxon>Breoghania</taxon>
    </lineage>
</organism>
<keyword evidence="1" id="KW-0472">Membrane</keyword>
<gene>
    <name evidence="2" type="ORF">C8N35_1011299</name>
</gene>
<dbReference type="AlphaFoldDB" id="A0A2T5VHP8"/>